<dbReference type="Gene3D" id="3.10.110.10">
    <property type="entry name" value="Ubiquitin Conjugating Enzyme"/>
    <property type="match status" value="1"/>
</dbReference>
<dbReference type="PROSITE" id="PS50127">
    <property type="entry name" value="UBC_2"/>
    <property type="match status" value="1"/>
</dbReference>
<dbReference type="STRING" id="451379.A0A0N5B001"/>
<evidence type="ECO:0000313" key="2">
    <source>
        <dbReference type="Proteomes" id="UP000046393"/>
    </source>
</evidence>
<feature type="domain" description="UBC core" evidence="1">
    <location>
        <begin position="37"/>
        <end position="191"/>
    </location>
</feature>
<organism evidence="2 3">
    <name type="scientific">Syphacia muris</name>
    <dbReference type="NCBI Taxonomy" id="451379"/>
    <lineage>
        <taxon>Eukaryota</taxon>
        <taxon>Metazoa</taxon>
        <taxon>Ecdysozoa</taxon>
        <taxon>Nematoda</taxon>
        <taxon>Chromadorea</taxon>
        <taxon>Rhabditida</taxon>
        <taxon>Spirurina</taxon>
        <taxon>Oxyuridomorpha</taxon>
        <taxon>Oxyuroidea</taxon>
        <taxon>Oxyuridae</taxon>
        <taxon>Syphacia</taxon>
    </lineage>
</organism>
<dbReference type="AlphaFoldDB" id="A0A0N5B001"/>
<dbReference type="Pfam" id="PF00179">
    <property type="entry name" value="UQ_con"/>
    <property type="match status" value="1"/>
</dbReference>
<dbReference type="InterPro" id="IPR000608">
    <property type="entry name" value="UBC"/>
</dbReference>
<name>A0A0N5B001_9BILA</name>
<dbReference type="CDD" id="cd23814">
    <property type="entry name" value="UEV_AKTIP"/>
    <property type="match status" value="1"/>
</dbReference>
<protein>
    <submittedName>
        <fullName evidence="3">UBIQUITIN_CONJUGAT_2 domain-containing protein</fullName>
    </submittedName>
</protein>
<keyword evidence="2" id="KW-1185">Reference proteome</keyword>
<dbReference type="InterPro" id="IPR016135">
    <property type="entry name" value="UBQ-conjugating_enzyme/RWD"/>
</dbReference>
<accession>A0A0N5B001</accession>
<dbReference type="SMART" id="SM00212">
    <property type="entry name" value="UBCc"/>
    <property type="match status" value="1"/>
</dbReference>
<reference evidence="3" key="1">
    <citation type="submission" date="2017-02" db="UniProtKB">
        <authorList>
            <consortium name="WormBaseParasite"/>
        </authorList>
    </citation>
    <scope>IDENTIFICATION</scope>
</reference>
<dbReference type="SUPFAM" id="SSF54495">
    <property type="entry name" value="UBC-like"/>
    <property type="match status" value="1"/>
</dbReference>
<sequence>MTSGRQSSVKQQLDSFESNDLSTEAFELATEMSAGTPLQYTDKLLLEHLILSEYALICREPVDGVYVTPIWFGVLFIRRGVYMGAVLRFTLNLPTAFGVSTELPKVVFDINVFHPHVDQETHRLDISRFFLDGWKPEKHHVYHVLLAVQRSFFNYDADASSCSNPDAAVMLRDNKEQFMVEAQKVIRESRSIVYDPPPTSDPHAFRFFPWDPSVHEPLRRRLLGNLTESQISESSFLNSLGCSQFGSCPANRDKSGFSWVSPTEGFYMTEQPRSVDSEVVLIFFSE</sequence>
<evidence type="ECO:0000259" key="1">
    <source>
        <dbReference type="PROSITE" id="PS50127"/>
    </source>
</evidence>
<proteinExistence type="predicted"/>
<evidence type="ECO:0000313" key="3">
    <source>
        <dbReference type="WBParaSite" id="SMUV_0001058601-mRNA-1"/>
    </source>
</evidence>
<dbReference type="WBParaSite" id="SMUV_0001058601-mRNA-1">
    <property type="protein sequence ID" value="SMUV_0001058601-mRNA-1"/>
    <property type="gene ID" value="SMUV_0001058601"/>
</dbReference>
<dbReference type="Proteomes" id="UP000046393">
    <property type="component" value="Unplaced"/>
</dbReference>